<feature type="signal peptide" evidence="1">
    <location>
        <begin position="1"/>
        <end position="21"/>
    </location>
</feature>
<evidence type="ECO:0000313" key="2">
    <source>
        <dbReference type="EMBL" id="QNO14271.1"/>
    </source>
</evidence>
<protein>
    <recommendedName>
        <fullName evidence="4">Lipoprotein</fullName>
    </recommendedName>
</protein>
<organism evidence="2 3">
    <name type="scientific">Alkalicella caledoniensis</name>
    <dbReference type="NCBI Taxonomy" id="2731377"/>
    <lineage>
        <taxon>Bacteria</taxon>
        <taxon>Bacillati</taxon>
        <taxon>Bacillota</taxon>
        <taxon>Clostridia</taxon>
        <taxon>Eubacteriales</taxon>
        <taxon>Proteinivoracaceae</taxon>
        <taxon>Alkalicella</taxon>
    </lineage>
</organism>
<dbReference type="PROSITE" id="PS51257">
    <property type="entry name" value="PROKAR_LIPOPROTEIN"/>
    <property type="match status" value="1"/>
</dbReference>
<dbReference type="EMBL" id="CP058559">
    <property type="protein sequence ID" value="QNO14271.1"/>
    <property type="molecule type" value="Genomic_DNA"/>
</dbReference>
<keyword evidence="3" id="KW-1185">Reference proteome</keyword>
<feature type="chain" id="PRO_5039455418" description="Lipoprotein" evidence="1">
    <location>
        <begin position="22"/>
        <end position="353"/>
    </location>
</feature>
<accession>A0A7G9W6F9</accession>
<reference evidence="2 3" key="1">
    <citation type="submission" date="2020-07" db="EMBL/GenBank/DDBJ databases">
        <title>Alkalicella. sp. LB2 genome.</title>
        <authorList>
            <person name="Postec A."/>
            <person name="Quemeneur M."/>
        </authorList>
    </citation>
    <scope>NUCLEOTIDE SEQUENCE [LARGE SCALE GENOMIC DNA]</scope>
    <source>
        <strain evidence="2 3">LB2</strain>
    </source>
</reference>
<dbReference type="SUPFAM" id="SSF159501">
    <property type="entry name" value="EreA/ChaN-like"/>
    <property type="match status" value="1"/>
</dbReference>
<dbReference type="RefSeq" id="WP_213167927.1">
    <property type="nucleotide sequence ID" value="NZ_CP058559.1"/>
</dbReference>
<name>A0A7G9W6F9_ALKCA</name>
<dbReference type="Proteomes" id="UP000516160">
    <property type="component" value="Chromosome"/>
</dbReference>
<evidence type="ECO:0000256" key="1">
    <source>
        <dbReference type="SAM" id="SignalP"/>
    </source>
</evidence>
<keyword evidence="1" id="KW-0732">Signal</keyword>
<gene>
    <name evidence="2" type="ORF">HYG86_05535</name>
</gene>
<dbReference type="AlphaFoldDB" id="A0A7G9W6F9"/>
<proteinExistence type="predicted"/>
<evidence type="ECO:0008006" key="4">
    <source>
        <dbReference type="Google" id="ProtNLM"/>
    </source>
</evidence>
<dbReference type="KEGG" id="acae:HYG86_05535"/>
<sequence>MKSKRISFFTMVLIVVVSLSACSNIAIQQESTQPSGEIYLYGEEHGVDKILDKEFELWYEYYHNQGMRHLFVELPYYTAEFLNIWMQSSSDDILDAVYKDWAGSVSHNPSVKEFYKKIKTHCPETIFHGTDVGNQYNTTGERFLDYLRSNNLKDSEQYLLTYEAIAQGRHFYIHSDHVYREDTMVENFIREFDKLMDENIMGIYGAAHTGLDSMDFTNSVPSMANQLKEHYGSIISSEDLSSIAKDIPPLRVDTLKVSGREYEAVYFGKQDLPGFKEYAYREFWRLENAYDNFGDRPKTGDVLPYSNYPMLIETAQVFVIDYTKTDGSVIRKYYRCDGYVWNDLPSTEEFKVE</sequence>
<evidence type="ECO:0000313" key="3">
    <source>
        <dbReference type="Proteomes" id="UP000516160"/>
    </source>
</evidence>